<evidence type="ECO:0000313" key="9">
    <source>
        <dbReference type="EMBL" id="GLD48513.1"/>
    </source>
</evidence>
<feature type="transmembrane region" description="Helical" evidence="8">
    <location>
        <begin position="58"/>
        <end position="78"/>
    </location>
</feature>
<comment type="caution">
    <text evidence="9">The sequence shown here is derived from an EMBL/GenBank/DDBJ whole genome shotgun (WGS) entry which is preliminary data.</text>
</comment>
<evidence type="ECO:0000256" key="2">
    <source>
        <dbReference type="ARBA" id="ARBA00022692"/>
    </source>
</evidence>
<evidence type="ECO:0000256" key="4">
    <source>
        <dbReference type="ARBA" id="ARBA00022824"/>
    </source>
</evidence>
<evidence type="ECO:0000256" key="6">
    <source>
        <dbReference type="ARBA" id="ARBA00023098"/>
    </source>
</evidence>
<protein>
    <submittedName>
        <fullName evidence="9">Fat storage-inducing transmembrane protein 2</fullName>
    </submittedName>
</protein>
<dbReference type="Proteomes" id="UP001279410">
    <property type="component" value="Unassembled WGS sequence"/>
</dbReference>
<keyword evidence="3" id="KW-0378">Hydrolase</keyword>
<evidence type="ECO:0000313" key="10">
    <source>
        <dbReference type="Proteomes" id="UP001279410"/>
    </source>
</evidence>
<dbReference type="GO" id="GO:0005789">
    <property type="term" value="C:endoplasmic reticulum membrane"/>
    <property type="evidence" value="ECO:0007669"/>
    <property type="project" value="UniProtKB-SubCell"/>
</dbReference>
<dbReference type="GO" id="GO:0019915">
    <property type="term" value="P:lipid storage"/>
    <property type="evidence" value="ECO:0007669"/>
    <property type="project" value="InterPro"/>
</dbReference>
<keyword evidence="10" id="KW-1185">Reference proteome</keyword>
<keyword evidence="7 8" id="KW-0472">Membrane</keyword>
<dbReference type="GO" id="GO:0008654">
    <property type="term" value="P:phospholipid biosynthetic process"/>
    <property type="evidence" value="ECO:0007669"/>
    <property type="project" value="TreeGrafter"/>
</dbReference>
<feature type="transmembrane region" description="Helical" evidence="8">
    <location>
        <begin position="186"/>
        <end position="205"/>
    </location>
</feature>
<evidence type="ECO:0000256" key="3">
    <source>
        <dbReference type="ARBA" id="ARBA00022801"/>
    </source>
</evidence>
<gene>
    <name evidence="9" type="ORF">AKAME5_002730700</name>
</gene>
<dbReference type="GO" id="GO:0034389">
    <property type="term" value="P:lipid droplet organization"/>
    <property type="evidence" value="ECO:0007669"/>
    <property type="project" value="InterPro"/>
</dbReference>
<name>A0AAD3QXZ7_LATJO</name>
<dbReference type="EMBL" id="BRZM01003467">
    <property type="protein sequence ID" value="GLD48513.1"/>
    <property type="molecule type" value="Genomic_DNA"/>
</dbReference>
<evidence type="ECO:0000256" key="5">
    <source>
        <dbReference type="ARBA" id="ARBA00022989"/>
    </source>
</evidence>
<keyword evidence="5 8" id="KW-1133">Transmembrane helix</keyword>
<keyword evidence="2 8" id="KW-0812">Transmembrane</keyword>
<dbReference type="GO" id="GO:0010945">
    <property type="term" value="F:coenzyme A diphosphatase activity"/>
    <property type="evidence" value="ECO:0007669"/>
    <property type="project" value="InterPro"/>
</dbReference>
<dbReference type="PANTHER" id="PTHR23129">
    <property type="entry name" value="ACYL-COENZYME A DIPHOSPHATASE FITM2"/>
    <property type="match status" value="1"/>
</dbReference>
<dbReference type="InterPro" id="IPR019388">
    <property type="entry name" value="FIT"/>
</dbReference>
<keyword evidence="6" id="KW-0443">Lipid metabolism</keyword>
<proteinExistence type="inferred from homology"/>
<feature type="transmembrane region" description="Helical" evidence="8">
    <location>
        <begin position="90"/>
        <end position="107"/>
    </location>
</feature>
<dbReference type="PANTHER" id="PTHR23129:SF1">
    <property type="entry name" value="ACYL-COENZYME A DIPHOSPHATASE FITM2"/>
    <property type="match status" value="1"/>
</dbReference>
<dbReference type="HAMAP" id="MF_03230">
    <property type="entry name" value="FITM2"/>
    <property type="match status" value="1"/>
</dbReference>
<sequence length="257" mass="29004">MATVDVIVDKLLTLWRIPAVRDYFPAIFALISIVGSGLKELGVVPQTYFSNSRNVVNMYFVKVSWGWTLMLLTPFILLSNFSFKRNVSYLFSRALSLVVATAAWYIFTEIFFHIEELSGSCVETGTNLKKEEFTSKAACRNAGFHWDGFDISGHSFILTYSALFIKEEMVSMTCVKTSSLSALPRMVVNLLYVALNLIVIIWVWMFACTSVYFHDFIHKLIGTGLGLLAWYVSRQASGLRERDELAAVGKASQPWRG</sequence>
<feature type="transmembrane region" description="Helical" evidence="8">
    <location>
        <begin position="211"/>
        <end position="232"/>
    </location>
</feature>
<feature type="transmembrane region" description="Helical" evidence="8">
    <location>
        <begin position="20"/>
        <end position="38"/>
    </location>
</feature>
<dbReference type="AlphaFoldDB" id="A0AAD3QXZ7"/>
<comment type="subcellular location">
    <subcellularLocation>
        <location evidence="1">Endoplasmic reticulum membrane</location>
        <topology evidence="1">Multi-pass membrane protein</topology>
    </subcellularLocation>
</comment>
<keyword evidence="4" id="KW-0256">Endoplasmic reticulum</keyword>
<dbReference type="Pfam" id="PF10261">
    <property type="entry name" value="FIT"/>
    <property type="match status" value="1"/>
</dbReference>
<organism evidence="9 10">
    <name type="scientific">Lates japonicus</name>
    <name type="common">Japanese lates</name>
    <dbReference type="NCBI Taxonomy" id="270547"/>
    <lineage>
        <taxon>Eukaryota</taxon>
        <taxon>Metazoa</taxon>
        <taxon>Chordata</taxon>
        <taxon>Craniata</taxon>
        <taxon>Vertebrata</taxon>
        <taxon>Euteleostomi</taxon>
        <taxon>Actinopterygii</taxon>
        <taxon>Neopterygii</taxon>
        <taxon>Teleostei</taxon>
        <taxon>Neoteleostei</taxon>
        <taxon>Acanthomorphata</taxon>
        <taxon>Carangaria</taxon>
        <taxon>Carangaria incertae sedis</taxon>
        <taxon>Centropomidae</taxon>
        <taxon>Lates</taxon>
    </lineage>
</organism>
<evidence type="ECO:0000256" key="8">
    <source>
        <dbReference type="SAM" id="Phobius"/>
    </source>
</evidence>
<evidence type="ECO:0000256" key="1">
    <source>
        <dbReference type="ARBA" id="ARBA00004477"/>
    </source>
</evidence>
<accession>A0AAD3QXZ7</accession>
<evidence type="ECO:0000256" key="7">
    <source>
        <dbReference type="ARBA" id="ARBA00023136"/>
    </source>
</evidence>
<dbReference type="InterPro" id="IPR046401">
    <property type="entry name" value="FITM1/2"/>
</dbReference>
<reference evidence="9" key="1">
    <citation type="submission" date="2022-08" db="EMBL/GenBank/DDBJ databases">
        <title>Genome sequencing of akame (Lates japonicus).</title>
        <authorList>
            <person name="Hashiguchi Y."/>
            <person name="Takahashi H."/>
        </authorList>
    </citation>
    <scope>NUCLEOTIDE SEQUENCE</scope>
    <source>
        <strain evidence="9">Kochi</strain>
    </source>
</reference>
<feature type="transmembrane region" description="Helical" evidence="8">
    <location>
        <begin position="148"/>
        <end position="165"/>
    </location>
</feature>